<dbReference type="AlphaFoldDB" id="A0A6P0DP37"/>
<evidence type="ECO:0000256" key="7">
    <source>
        <dbReference type="ARBA" id="ARBA00023080"/>
    </source>
</evidence>
<evidence type="ECO:0000256" key="6">
    <source>
        <dbReference type="ARBA" id="ARBA00022842"/>
    </source>
</evidence>
<keyword evidence="7" id="KW-0546">Nucleotide metabolism</keyword>
<dbReference type="Pfam" id="PF21654">
    <property type="entry name" value="DncV-like_NTFase"/>
    <property type="match status" value="1"/>
</dbReference>
<keyword evidence="6" id="KW-0460">Magnesium</keyword>
<evidence type="ECO:0000256" key="10">
    <source>
        <dbReference type="ARBA" id="ARBA00048304"/>
    </source>
</evidence>
<dbReference type="InterPro" id="IPR048445">
    <property type="entry name" value="DncV-like_NTFase"/>
</dbReference>
<keyword evidence="4" id="KW-0547">Nucleotide-binding</keyword>
<dbReference type="GO" id="GO:0005524">
    <property type="term" value="F:ATP binding"/>
    <property type="evidence" value="ECO:0007669"/>
    <property type="project" value="UniProtKB-KW"/>
</dbReference>
<keyword evidence="8" id="KW-0051">Antiviral defense</keyword>
<name>A0A6P0DP37_RHILE</name>
<feature type="non-terminal residue" evidence="13">
    <location>
        <position position="307"/>
    </location>
</feature>
<evidence type="ECO:0000259" key="12">
    <source>
        <dbReference type="Pfam" id="PF21654"/>
    </source>
</evidence>
<dbReference type="Proteomes" id="UP000471409">
    <property type="component" value="Unassembled WGS sequence"/>
</dbReference>
<protein>
    <recommendedName>
        <fullName evidence="9">Cyclic GMP-AMP synthase</fullName>
    </recommendedName>
</protein>
<feature type="region of interest" description="Disordered" evidence="11">
    <location>
        <begin position="23"/>
        <end position="54"/>
    </location>
</feature>
<evidence type="ECO:0000256" key="2">
    <source>
        <dbReference type="ARBA" id="ARBA00022695"/>
    </source>
</evidence>
<proteinExistence type="predicted"/>
<feature type="compositionally biased region" description="Basic and acidic residues" evidence="11">
    <location>
        <begin position="24"/>
        <end position="49"/>
    </location>
</feature>
<keyword evidence="1" id="KW-0808">Transferase</keyword>
<organism evidence="13 14">
    <name type="scientific">Rhizobium leguminosarum</name>
    <dbReference type="NCBI Taxonomy" id="384"/>
    <lineage>
        <taxon>Bacteria</taxon>
        <taxon>Pseudomonadati</taxon>
        <taxon>Pseudomonadota</taxon>
        <taxon>Alphaproteobacteria</taxon>
        <taxon>Hyphomicrobiales</taxon>
        <taxon>Rhizobiaceae</taxon>
        <taxon>Rhizobium/Agrobacterium group</taxon>
        <taxon>Rhizobium</taxon>
    </lineage>
</organism>
<evidence type="ECO:0000313" key="13">
    <source>
        <dbReference type="EMBL" id="NEK54888.1"/>
    </source>
</evidence>
<comment type="catalytic activity">
    <reaction evidence="10">
        <text>GTP + ATP = 3',3'-cGAMP + 2 diphosphate</text>
        <dbReference type="Rhea" id="RHEA:35647"/>
        <dbReference type="ChEBI" id="CHEBI:30616"/>
        <dbReference type="ChEBI" id="CHEBI:33019"/>
        <dbReference type="ChEBI" id="CHEBI:37565"/>
        <dbReference type="ChEBI" id="CHEBI:71501"/>
    </reaction>
    <physiologicalReaction direction="left-to-right" evidence="10">
        <dbReference type="Rhea" id="RHEA:35648"/>
    </physiologicalReaction>
</comment>
<gene>
    <name evidence="13" type="ORF">GUK36_37165</name>
</gene>
<dbReference type="EMBL" id="WXXP01000071">
    <property type="protein sequence ID" value="NEK54888.1"/>
    <property type="molecule type" value="Genomic_DNA"/>
</dbReference>
<evidence type="ECO:0000256" key="9">
    <source>
        <dbReference type="ARBA" id="ARBA00044145"/>
    </source>
</evidence>
<keyword evidence="2" id="KW-0548">Nucleotidyltransferase</keyword>
<evidence type="ECO:0000256" key="5">
    <source>
        <dbReference type="ARBA" id="ARBA00022840"/>
    </source>
</evidence>
<evidence type="ECO:0000313" key="14">
    <source>
        <dbReference type="Proteomes" id="UP000471409"/>
    </source>
</evidence>
<sequence length="307" mass="35624">MYNCANDLLAYHDDRVTLPQAERTNMRERRDASRERLKKGLKDKGKPTPREFASQGSYAMKTMTQHPAKDYDIDDGVYFDKAVLVGERGAEMTALQARQMVRNALDDGSFKTPPEVRKNCVRVYYFAGYCVDVPVYRRVTTKDIFGNESDYHELASSDWKRSDARDVSKWFEDENTKQSPDSINGRQLRRVVREIKKYARSRESWSSQILSGFGITKLVTECFQGDIWREDRALYDTMKAIRDRLSWNLVVEHPVTPNETITNGTDDPRARFLRARLTDAIDMLAPLFEHDCTRTKALKCWDKVYST</sequence>
<dbReference type="GO" id="GO:0016779">
    <property type="term" value="F:nucleotidyltransferase activity"/>
    <property type="evidence" value="ECO:0007669"/>
    <property type="project" value="UniProtKB-KW"/>
</dbReference>
<keyword evidence="5" id="KW-0067">ATP-binding</keyword>
<evidence type="ECO:0000256" key="11">
    <source>
        <dbReference type="SAM" id="MobiDB-lite"/>
    </source>
</evidence>
<accession>A0A6P0DP37</accession>
<comment type="caution">
    <text evidence="13">The sequence shown here is derived from an EMBL/GenBank/DDBJ whole genome shotgun (WGS) entry which is preliminary data.</text>
</comment>
<evidence type="ECO:0000256" key="4">
    <source>
        <dbReference type="ARBA" id="ARBA00022741"/>
    </source>
</evidence>
<evidence type="ECO:0000256" key="1">
    <source>
        <dbReference type="ARBA" id="ARBA00022679"/>
    </source>
</evidence>
<evidence type="ECO:0000256" key="3">
    <source>
        <dbReference type="ARBA" id="ARBA00022723"/>
    </source>
</evidence>
<dbReference type="GO" id="GO:0046872">
    <property type="term" value="F:metal ion binding"/>
    <property type="evidence" value="ECO:0007669"/>
    <property type="project" value="UniProtKB-KW"/>
</dbReference>
<reference evidence="13 14" key="1">
    <citation type="submission" date="2020-01" db="EMBL/GenBank/DDBJ databases">
        <title>Rhizobium genotypes associated with high levels of biological nitrogen fixation by grain legumes in a temperate-maritime cropping system.</title>
        <authorList>
            <person name="Maluk M."/>
            <person name="Francesc Ferrando Molina F."/>
            <person name="Lopez Del Egido L."/>
            <person name="Lafos M."/>
            <person name="Langarica-Fuentes A."/>
            <person name="Gebre Yohannes G."/>
            <person name="Young M.W."/>
            <person name="Martin P."/>
            <person name="Gantlett R."/>
            <person name="Kenicer G."/>
            <person name="Hawes C."/>
            <person name="Begg G.S."/>
            <person name="Quilliam R.S."/>
            <person name="Squire G.R."/>
            <person name="Poole P.S."/>
            <person name="Young P.W."/>
            <person name="Iannetta P.M."/>
            <person name="James E.K."/>
        </authorList>
    </citation>
    <scope>NUCLEOTIDE SEQUENCE [LARGE SCALE GENOMIC DNA]</scope>
    <source>
        <strain evidence="13 14">JHI944</strain>
    </source>
</reference>
<evidence type="ECO:0000256" key="8">
    <source>
        <dbReference type="ARBA" id="ARBA00023118"/>
    </source>
</evidence>
<dbReference type="GO" id="GO:0009117">
    <property type="term" value="P:nucleotide metabolic process"/>
    <property type="evidence" value="ECO:0007669"/>
    <property type="project" value="UniProtKB-KW"/>
</dbReference>
<keyword evidence="3" id="KW-0479">Metal-binding</keyword>
<dbReference type="GO" id="GO:0051607">
    <property type="term" value="P:defense response to virus"/>
    <property type="evidence" value="ECO:0007669"/>
    <property type="project" value="UniProtKB-KW"/>
</dbReference>
<feature type="domain" description="Cyclic GMP-AMP synthase DncV-like nucleotidyltransferase" evidence="12">
    <location>
        <begin position="51"/>
        <end position="136"/>
    </location>
</feature>
<dbReference type="RefSeq" id="WP_164000663.1">
    <property type="nucleotide sequence ID" value="NZ_WXXP01000071.1"/>
</dbReference>